<keyword evidence="3 7" id="KW-0694">RNA-binding</keyword>
<dbReference type="GO" id="GO:0005840">
    <property type="term" value="C:ribosome"/>
    <property type="evidence" value="ECO:0007669"/>
    <property type="project" value="UniProtKB-KW"/>
</dbReference>
<evidence type="ECO:0000256" key="2">
    <source>
        <dbReference type="ARBA" id="ARBA00022730"/>
    </source>
</evidence>
<keyword evidence="11" id="KW-1185">Reference proteome</keyword>
<dbReference type="InterPro" id="IPR036791">
    <property type="entry name" value="Ribosomal_bL9_C_sf"/>
</dbReference>
<evidence type="ECO:0000256" key="7">
    <source>
        <dbReference type="HAMAP-Rule" id="MF_00503"/>
    </source>
</evidence>
<dbReference type="InterPro" id="IPR020594">
    <property type="entry name" value="Ribosomal_bL9_bac/chp"/>
</dbReference>
<comment type="function">
    <text evidence="7">Binds to the 23S rRNA.</text>
</comment>
<sequence>MKVILLKDDKKLGKKGDVINASDGYARNFLFPKNIAKEATESNLHILNNQKENERKQKLAELEAAQKLAADLKGKEIKIEGKAGDNGKLFGAITSKEVAKKIKELYKIDIDKKKIVMDTIKVAGGYEIEVKLYPEVSTKMKVIIVPQA</sequence>
<evidence type="ECO:0000256" key="8">
    <source>
        <dbReference type="SAM" id="Coils"/>
    </source>
</evidence>
<dbReference type="PROSITE" id="PS00651">
    <property type="entry name" value="RIBOSOMAL_L9"/>
    <property type="match status" value="1"/>
</dbReference>
<comment type="similarity">
    <text evidence="1 7">Belongs to the bacterial ribosomal protein bL9 family.</text>
</comment>
<keyword evidence="4 7" id="KW-0689">Ribosomal protein</keyword>
<dbReference type="EMBL" id="JAIKTU010000016">
    <property type="protein sequence ID" value="MBY0757068.1"/>
    <property type="molecule type" value="Genomic_DNA"/>
</dbReference>
<dbReference type="Pfam" id="PF03948">
    <property type="entry name" value="Ribosomal_L9_C"/>
    <property type="match status" value="1"/>
</dbReference>
<evidence type="ECO:0000256" key="1">
    <source>
        <dbReference type="ARBA" id="ARBA00010605"/>
    </source>
</evidence>
<evidence type="ECO:0000256" key="4">
    <source>
        <dbReference type="ARBA" id="ARBA00022980"/>
    </source>
</evidence>
<keyword evidence="2 7" id="KW-0699">rRNA-binding</keyword>
<dbReference type="InterPro" id="IPR009027">
    <property type="entry name" value="Ribosomal_bL9/RNase_H1_N"/>
</dbReference>
<evidence type="ECO:0000256" key="6">
    <source>
        <dbReference type="ARBA" id="ARBA00035292"/>
    </source>
</evidence>
<dbReference type="Pfam" id="PF01281">
    <property type="entry name" value="Ribosomal_L9_N"/>
    <property type="match status" value="1"/>
</dbReference>
<accession>A0ABS7L2G9</accession>
<dbReference type="InterPro" id="IPR000244">
    <property type="entry name" value="Ribosomal_bL9"/>
</dbReference>
<dbReference type="SUPFAM" id="SSF55653">
    <property type="entry name" value="Ribosomal protein L9 C-domain"/>
    <property type="match status" value="1"/>
</dbReference>
<protein>
    <recommendedName>
        <fullName evidence="6 7">Large ribosomal subunit protein bL9</fullName>
    </recommendedName>
</protein>
<reference evidence="10 11" key="1">
    <citation type="journal article" date="2021" name="Cell Host Microbe">
        <title>in vivo commensal control of Clostridioides difficile virulence.</title>
        <authorList>
            <person name="Girinathan B.P."/>
            <person name="Dibenedetto N."/>
            <person name="Worley J.N."/>
            <person name="Peltier J."/>
            <person name="Arrieta-Ortiz M.L."/>
            <person name="Rupa Christinal Immanuel S."/>
            <person name="Lavin R."/>
            <person name="Delaney M.L."/>
            <person name="Cummins C."/>
            <person name="Hoffmann M."/>
            <person name="Luo Y."/>
            <person name="Gonzalez-Escalona N."/>
            <person name="Allard M."/>
            <person name="Onderdonk A.B."/>
            <person name="Gerber G.K."/>
            <person name="Sonenshein A.L."/>
            <person name="Baliga N."/>
            <person name="Dupuy B."/>
            <person name="Bry L."/>
        </authorList>
    </citation>
    <scope>NUCLEOTIDE SEQUENCE [LARGE SCALE GENOMIC DNA]</scope>
    <source>
        <strain evidence="10 11">DSM 599</strain>
    </source>
</reference>
<keyword evidence="5 7" id="KW-0687">Ribonucleoprotein</keyword>
<dbReference type="NCBIfam" id="TIGR00158">
    <property type="entry name" value="L9"/>
    <property type="match status" value="1"/>
</dbReference>
<dbReference type="SUPFAM" id="SSF55658">
    <property type="entry name" value="L9 N-domain-like"/>
    <property type="match status" value="1"/>
</dbReference>
<feature type="domain" description="Ribosomal protein L9" evidence="9">
    <location>
        <begin position="13"/>
        <end position="40"/>
    </location>
</feature>
<evidence type="ECO:0000259" key="9">
    <source>
        <dbReference type="PROSITE" id="PS00651"/>
    </source>
</evidence>
<name>A0ABS7L2G9_CLOSR</name>
<dbReference type="RefSeq" id="WP_204596498.1">
    <property type="nucleotide sequence ID" value="NZ_JAFBDA010000031.1"/>
</dbReference>
<gene>
    <name evidence="7 10" type="primary">rplI</name>
    <name evidence="10" type="ORF">K5V21_16660</name>
</gene>
<dbReference type="InterPro" id="IPR020069">
    <property type="entry name" value="Ribosomal_bL9_C"/>
</dbReference>
<dbReference type="PANTHER" id="PTHR21368">
    <property type="entry name" value="50S RIBOSOMAL PROTEIN L9"/>
    <property type="match status" value="1"/>
</dbReference>
<comment type="caution">
    <text evidence="10">The sequence shown here is derived from an EMBL/GenBank/DDBJ whole genome shotgun (WGS) entry which is preliminary data.</text>
</comment>
<evidence type="ECO:0000256" key="3">
    <source>
        <dbReference type="ARBA" id="ARBA00022884"/>
    </source>
</evidence>
<dbReference type="Proteomes" id="UP001299068">
    <property type="component" value="Unassembled WGS sequence"/>
</dbReference>
<dbReference type="InterPro" id="IPR020070">
    <property type="entry name" value="Ribosomal_bL9_N"/>
</dbReference>
<dbReference type="Gene3D" id="3.10.430.100">
    <property type="entry name" value="Ribosomal protein L9, C-terminal domain"/>
    <property type="match status" value="1"/>
</dbReference>
<dbReference type="Gene3D" id="3.40.5.10">
    <property type="entry name" value="Ribosomal protein L9, N-terminal domain"/>
    <property type="match status" value="1"/>
</dbReference>
<feature type="coiled-coil region" evidence="8">
    <location>
        <begin position="37"/>
        <end position="75"/>
    </location>
</feature>
<dbReference type="HAMAP" id="MF_00503">
    <property type="entry name" value="Ribosomal_bL9"/>
    <property type="match status" value="1"/>
</dbReference>
<evidence type="ECO:0000313" key="10">
    <source>
        <dbReference type="EMBL" id="MBY0757068.1"/>
    </source>
</evidence>
<dbReference type="InterPro" id="IPR036935">
    <property type="entry name" value="Ribosomal_bL9_N_sf"/>
</dbReference>
<evidence type="ECO:0000313" key="11">
    <source>
        <dbReference type="Proteomes" id="UP001299068"/>
    </source>
</evidence>
<evidence type="ECO:0000256" key="5">
    <source>
        <dbReference type="ARBA" id="ARBA00023274"/>
    </source>
</evidence>
<proteinExistence type="inferred from homology"/>
<keyword evidence="8" id="KW-0175">Coiled coil</keyword>
<organism evidence="10 11">
    <name type="scientific">Clostridium sardiniense</name>
    <name type="common">Clostridium absonum</name>
    <dbReference type="NCBI Taxonomy" id="29369"/>
    <lineage>
        <taxon>Bacteria</taxon>
        <taxon>Bacillati</taxon>
        <taxon>Bacillota</taxon>
        <taxon>Clostridia</taxon>
        <taxon>Eubacteriales</taxon>
        <taxon>Clostridiaceae</taxon>
        <taxon>Clostridium</taxon>
    </lineage>
</organism>